<gene>
    <name evidence="1" type="ORF">ACFQ1S_30290</name>
</gene>
<reference evidence="2" key="1">
    <citation type="journal article" date="2019" name="Int. J. Syst. Evol. Microbiol.">
        <title>The Global Catalogue of Microorganisms (GCM) 10K type strain sequencing project: providing services to taxonomists for standard genome sequencing and annotation.</title>
        <authorList>
            <consortium name="The Broad Institute Genomics Platform"/>
            <consortium name="The Broad Institute Genome Sequencing Center for Infectious Disease"/>
            <person name="Wu L."/>
            <person name="Ma J."/>
        </authorList>
    </citation>
    <scope>NUCLEOTIDE SEQUENCE [LARGE SCALE GENOMIC DNA]</scope>
    <source>
        <strain evidence="2">JCM 31486</strain>
    </source>
</reference>
<dbReference type="EMBL" id="JBHTIS010002229">
    <property type="protein sequence ID" value="MFD1049521.1"/>
    <property type="molecule type" value="Genomic_DNA"/>
</dbReference>
<evidence type="ECO:0000313" key="1">
    <source>
        <dbReference type="EMBL" id="MFD1049521.1"/>
    </source>
</evidence>
<comment type="caution">
    <text evidence="1">The sequence shown here is derived from an EMBL/GenBank/DDBJ whole genome shotgun (WGS) entry which is preliminary data.</text>
</comment>
<keyword evidence="2" id="KW-1185">Reference proteome</keyword>
<sequence>MSRASRPTAAVCEVKLAAATLIDALVDLGGIESARGPEHYFVHFLAVMKAIGTLEYNVRIVR</sequence>
<dbReference type="Proteomes" id="UP001597045">
    <property type="component" value="Unassembled WGS sequence"/>
</dbReference>
<proteinExistence type="predicted"/>
<organism evidence="1 2">
    <name type="scientific">Kibdelosporangium lantanae</name>
    <dbReference type="NCBI Taxonomy" id="1497396"/>
    <lineage>
        <taxon>Bacteria</taxon>
        <taxon>Bacillati</taxon>
        <taxon>Actinomycetota</taxon>
        <taxon>Actinomycetes</taxon>
        <taxon>Pseudonocardiales</taxon>
        <taxon>Pseudonocardiaceae</taxon>
        <taxon>Kibdelosporangium</taxon>
    </lineage>
</organism>
<evidence type="ECO:0000313" key="2">
    <source>
        <dbReference type="Proteomes" id="UP001597045"/>
    </source>
</evidence>
<accession>A0ABW3MFR2</accession>
<protein>
    <submittedName>
        <fullName evidence="1">Uncharacterized protein</fullName>
    </submittedName>
</protein>
<name>A0ABW3MFR2_9PSEU</name>